<sequence length="105" mass="11793">MDRQRRVPGVHAVGDPRVDRPDLRLPAGFPAVVKPTRVTNSLRTLRFTHGRLTQAELADRIGVTRQTVIAIEQGRYSPSLEMAFQIAHVFGVPLEDVFQYPEESS</sequence>
<evidence type="ECO:0000256" key="1">
    <source>
        <dbReference type="ARBA" id="ARBA00023125"/>
    </source>
</evidence>
<evidence type="ECO:0000313" key="4">
    <source>
        <dbReference type="Proteomes" id="UP000286716"/>
    </source>
</evidence>
<organism evidence="3 4">
    <name type="scientific">Amycolatopsis balhimycina DSM 5908</name>
    <dbReference type="NCBI Taxonomy" id="1081091"/>
    <lineage>
        <taxon>Bacteria</taxon>
        <taxon>Bacillati</taxon>
        <taxon>Actinomycetota</taxon>
        <taxon>Actinomycetes</taxon>
        <taxon>Pseudonocardiales</taxon>
        <taxon>Pseudonocardiaceae</taxon>
        <taxon>Amycolatopsis</taxon>
    </lineage>
</organism>
<evidence type="ECO:0000259" key="2">
    <source>
        <dbReference type="PROSITE" id="PS50943"/>
    </source>
</evidence>
<proteinExistence type="predicted"/>
<feature type="domain" description="HTH cro/C1-type" evidence="2">
    <location>
        <begin position="52"/>
        <end position="97"/>
    </location>
</feature>
<dbReference type="Gene3D" id="1.10.260.40">
    <property type="entry name" value="lambda repressor-like DNA-binding domains"/>
    <property type="match status" value="1"/>
</dbReference>
<dbReference type="EMBL" id="QHHU01000034">
    <property type="protein sequence ID" value="RSM41499.1"/>
    <property type="molecule type" value="Genomic_DNA"/>
</dbReference>
<dbReference type="InterPro" id="IPR001387">
    <property type="entry name" value="Cro/C1-type_HTH"/>
</dbReference>
<keyword evidence="4" id="KW-1185">Reference proteome</keyword>
<gene>
    <name evidence="3" type="ORF">DMA12_24405</name>
</gene>
<dbReference type="PANTHER" id="PTHR46558:SF4">
    <property type="entry name" value="DNA-BIDING PHAGE PROTEIN"/>
    <property type="match status" value="1"/>
</dbReference>
<evidence type="ECO:0000313" key="3">
    <source>
        <dbReference type="EMBL" id="RSM41499.1"/>
    </source>
</evidence>
<dbReference type="InterPro" id="IPR010982">
    <property type="entry name" value="Lambda_DNA-bd_dom_sf"/>
</dbReference>
<keyword evidence="1" id="KW-0238">DNA-binding</keyword>
<dbReference type="PANTHER" id="PTHR46558">
    <property type="entry name" value="TRACRIPTIONAL REGULATORY PROTEIN-RELATED-RELATED"/>
    <property type="match status" value="1"/>
</dbReference>
<comment type="caution">
    <text evidence="3">The sequence shown here is derived from an EMBL/GenBank/DDBJ whole genome shotgun (WGS) entry which is preliminary data.</text>
</comment>
<dbReference type="OrthoDB" id="7428772at2"/>
<protein>
    <submittedName>
        <fullName evidence="3">Transcriptional regulator</fullName>
    </submittedName>
</protein>
<dbReference type="AlphaFoldDB" id="A0A428WEI8"/>
<accession>A0A428WEI8</accession>
<dbReference type="PROSITE" id="PS50943">
    <property type="entry name" value="HTH_CROC1"/>
    <property type="match status" value="1"/>
</dbReference>
<dbReference type="GO" id="GO:0003677">
    <property type="term" value="F:DNA binding"/>
    <property type="evidence" value="ECO:0007669"/>
    <property type="project" value="UniProtKB-KW"/>
</dbReference>
<reference evidence="3 4" key="1">
    <citation type="submission" date="2018-05" db="EMBL/GenBank/DDBJ databases">
        <title>Evolution of GPA BGCs.</title>
        <authorList>
            <person name="Waglechner N."/>
            <person name="Wright G.D."/>
        </authorList>
    </citation>
    <scope>NUCLEOTIDE SEQUENCE [LARGE SCALE GENOMIC DNA]</scope>
    <source>
        <strain evidence="3 4">DSM 5908</strain>
    </source>
</reference>
<dbReference type="Proteomes" id="UP000286716">
    <property type="component" value="Unassembled WGS sequence"/>
</dbReference>
<dbReference type="CDD" id="cd00093">
    <property type="entry name" value="HTH_XRE"/>
    <property type="match status" value="1"/>
</dbReference>
<name>A0A428WEI8_AMYBA</name>
<dbReference type="SUPFAM" id="SSF47413">
    <property type="entry name" value="lambda repressor-like DNA-binding domains"/>
    <property type="match status" value="1"/>
</dbReference>
<dbReference type="Pfam" id="PF01381">
    <property type="entry name" value="HTH_3"/>
    <property type="match status" value="1"/>
</dbReference>
<dbReference type="SMART" id="SM00530">
    <property type="entry name" value="HTH_XRE"/>
    <property type="match status" value="1"/>
</dbReference>